<evidence type="ECO:0000313" key="2">
    <source>
        <dbReference type="EMBL" id="EXV03495.1"/>
    </source>
</evidence>
<proteinExistence type="predicted"/>
<accession>A0A0A1V108</accession>
<evidence type="ECO:0000256" key="1">
    <source>
        <dbReference type="SAM" id="MobiDB-lite"/>
    </source>
</evidence>
<name>A0A0A1V108_9HYPO</name>
<dbReference type="EMBL" id="JELW01000003">
    <property type="protein sequence ID" value="EXV03495.1"/>
    <property type="molecule type" value="Genomic_DNA"/>
</dbReference>
<sequence>MSTMHDDAWCSTLLWAVCKMHRPPSPSSLVAQKEAAHEAACHPGRALDGSHGIFYRVFYSVHGEEVVWTEYSSMMRVWGRPAGPGVSQATALRIDFDLDADADTGADAVPRSDKQQLLQQGSTMTQD</sequence>
<gene>
    <name evidence="2" type="ORF">X797_003295</name>
</gene>
<feature type="compositionally biased region" description="Polar residues" evidence="1">
    <location>
        <begin position="115"/>
        <end position="127"/>
    </location>
</feature>
<dbReference type="AlphaFoldDB" id="A0A0A1V108"/>
<evidence type="ECO:0000313" key="3">
    <source>
        <dbReference type="Proteomes" id="UP000030151"/>
    </source>
</evidence>
<protein>
    <submittedName>
        <fullName evidence="2">Uncharacterized protein</fullName>
    </submittedName>
</protein>
<dbReference type="Proteomes" id="UP000030151">
    <property type="component" value="Unassembled WGS sequence"/>
</dbReference>
<feature type="region of interest" description="Disordered" evidence="1">
    <location>
        <begin position="103"/>
        <end position="127"/>
    </location>
</feature>
<dbReference type="HOGENOM" id="CLU_1971063_0_0_1"/>
<comment type="caution">
    <text evidence="2">The sequence shown here is derived from an EMBL/GenBank/DDBJ whole genome shotgun (WGS) entry which is preliminary data.</text>
</comment>
<organism evidence="2 3">
    <name type="scientific">Metarhizium robertsii</name>
    <dbReference type="NCBI Taxonomy" id="568076"/>
    <lineage>
        <taxon>Eukaryota</taxon>
        <taxon>Fungi</taxon>
        <taxon>Dikarya</taxon>
        <taxon>Ascomycota</taxon>
        <taxon>Pezizomycotina</taxon>
        <taxon>Sordariomycetes</taxon>
        <taxon>Hypocreomycetidae</taxon>
        <taxon>Hypocreales</taxon>
        <taxon>Clavicipitaceae</taxon>
        <taxon>Metarhizium</taxon>
    </lineage>
</organism>
<reference evidence="2 3" key="1">
    <citation type="submission" date="2014-02" db="EMBL/GenBank/DDBJ databases">
        <title>The genome sequence of the entomopathogenic fungus Metarhizium robertsii ARSEF 2575.</title>
        <authorList>
            <person name="Giuliano Garisto Donzelli B."/>
            <person name="Roe B.A."/>
            <person name="Macmil S.L."/>
            <person name="Krasnoff S.B."/>
            <person name="Gibson D.M."/>
        </authorList>
    </citation>
    <scope>NUCLEOTIDE SEQUENCE [LARGE SCALE GENOMIC DNA]</scope>
    <source>
        <strain evidence="2 3">ARSEF 2575</strain>
    </source>
</reference>